<dbReference type="GO" id="GO:0042026">
    <property type="term" value="P:protein refolding"/>
    <property type="evidence" value="ECO:0007669"/>
    <property type="project" value="UniProtKB-ARBA"/>
</dbReference>
<evidence type="ECO:0000313" key="12">
    <source>
        <dbReference type="Proteomes" id="UP001042704"/>
    </source>
</evidence>
<evidence type="ECO:0000256" key="4">
    <source>
        <dbReference type="ARBA" id="ARBA00022490"/>
    </source>
</evidence>
<dbReference type="PROSITE" id="PS50059">
    <property type="entry name" value="FKBP_PPIASE"/>
    <property type="match status" value="1"/>
</dbReference>
<evidence type="ECO:0000256" key="2">
    <source>
        <dbReference type="ARBA" id="ARBA00004496"/>
    </source>
</evidence>
<protein>
    <recommendedName>
        <fullName evidence="9">Peptidyl-prolyl cis-trans isomerase</fullName>
        <ecNumber evidence="9">5.2.1.8</ecNumber>
    </recommendedName>
</protein>
<dbReference type="AlphaFoldDB" id="A0A8A3S605"/>
<dbReference type="EC" id="5.2.1.8" evidence="9"/>
<gene>
    <name evidence="11" type="ORF">RJ40_08215</name>
</gene>
<keyword evidence="7 8" id="KW-0413">Isomerase</keyword>
<evidence type="ECO:0000256" key="5">
    <source>
        <dbReference type="ARBA" id="ARBA00023110"/>
    </source>
</evidence>
<keyword evidence="5 8" id="KW-0697">Rotamase</keyword>
<dbReference type="Gene3D" id="3.10.50.40">
    <property type="match status" value="1"/>
</dbReference>
<evidence type="ECO:0000256" key="1">
    <source>
        <dbReference type="ARBA" id="ARBA00000971"/>
    </source>
</evidence>
<dbReference type="EMBL" id="CP036172">
    <property type="protein sequence ID" value="QSZ67492.1"/>
    <property type="molecule type" value="Genomic_DNA"/>
</dbReference>
<accession>A0A8A3S605</accession>
<sequence length="165" mass="17726">MICFSCPTPAHKLLHLLLRRWGMSDQAAHGSTVTLYYTGTLEDGRVFGTTAESDPLVLTIGGGEYLRAFEEALVGMVAGEKKSFTIDPEEAYGEWREGLVAEVPRSVFGEGPAPEPGTSFLAELTEGQTVPVRVAAVTEETVVIDANHPLAGEILCFEVEIVSIS</sequence>
<reference evidence="11" key="2">
    <citation type="submission" date="2019-02" db="EMBL/GenBank/DDBJ databases">
        <authorList>
            <person name="Chen S.-C."/>
            <person name="Chien H.-H."/>
            <person name="Lai M.-C."/>
        </authorList>
    </citation>
    <scope>NUCLEOTIDE SEQUENCE</scope>
    <source>
        <strain evidence="11">N2F9704</strain>
    </source>
</reference>
<dbReference type="GO" id="GO:0003755">
    <property type="term" value="F:peptidyl-prolyl cis-trans isomerase activity"/>
    <property type="evidence" value="ECO:0007669"/>
    <property type="project" value="UniProtKB-UniRule"/>
</dbReference>
<feature type="domain" description="PPIase FKBP-type" evidence="10">
    <location>
        <begin position="30"/>
        <end position="104"/>
    </location>
</feature>
<comment type="similarity">
    <text evidence="3 9">Belongs to the FKBP-type PPIase family.</text>
</comment>
<evidence type="ECO:0000256" key="3">
    <source>
        <dbReference type="ARBA" id="ARBA00006577"/>
    </source>
</evidence>
<dbReference type="GO" id="GO:0005737">
    <property type="term" value="C:cytoplasm"/>
    <property type="evidence" value="ECO:0007669"/>
    <property type="project" value="UniProtKB-SubCell"/>
</dbReference>
<proteinExistence type="inferred from homology"/>
<evidence type="ECO:0000256" key="6">
    <source>
        <dbReference type="ARBA" id="ARBA00023186"/>
    </source>
</evidence>
<reference evidence="11" key="1">
    <citation type="journal article" date="2001" name="Int. J. Syst. Evol. Microbiol.">
        <title>Methanofollis aquaemaris sp. nov., a methanogen isolated from an aquaculture fish pond.</title>
        <authorList>
            <person name="Lai M.C."/>
            <person name="Chen S.C."/>
        </authorList>
    </citation>
    <scope>NUCLEOTIDE SEQUENCE</scope>
    <source>
        <strain evidence="11">N2F9704</strain>
    </source>
</reference>
<comment type="catalytic activity">
    <reaction evidence="1 8 9">
        <text>[protein]-peptidylproline (omega=180) = [protein]-peptidylproline (omega=0)</text>
        <dbReference type="Rhea" id="RHEA:16237"/>
        <dbReference type="Rhea" id="RHEA-COMP:10747"/>
        <dbReference type="Rhea" id="RHEA-COMP:10748"/>
        <dbReference type="ChEBI" id="CHEBI:83833"/>
        <dbReference type="ChEBI" id="CHEBI:83834"/>
        <dbReference type="EC" id="5.2.1.8"/>
    </reaction>
</comment>
<name>A0A8A3S605_9EURY</name>
<evidence type="ECO:0000313" key="11">
    <source>
        <dbReference type="EMBL" id="QSZ67492.1"/>
    </source>
</evidence>
<dbReference type="KEGG" id="maqe:RJ40_08215"/>
<organism evidence="11 12">
    <name type="scientific">Methanofollis aquaemaris</name>
    <dbReference type="NCBI Taxonomy" id="126734"/>
    <lineage>
        <taxon>Archaea</taxon>
        <taxon>Methanobacteriati</taxon>
        <taxon>Methanobacteriota</taxon>
        <taxon>Stenosarchaea group</taxon>
        <taxon>Methanomicrobia</taxon>
        <taxon>Methanomicrobiales</taxon>
        <taxon>Methanomicrobiaceae</taxon>
        <taxon>Methanofollis</taxon>
    </lineage>
</organism>
<dbReference type="InterPro" id="IPR046357">
    <property type="entry name" value="PPIase_dom_sf"/>
</dbReference>
<evidence type="ECO:0000256" key="8">
    <source>
        <dbReference type="PROSITE-ProRule" id="PRU00277"/>
    </source>
</evidence>
<comment type="subcellular location">
    <subcellularLocation>
        <location evidence="2">Cytoplasm</location>
    </subcellularLocation>
</comment>
<keyword evidence="4" id="KW-0963">Cytoplasm</keyword>
<evidence type="ECO:0000256" key="7">
    <source>
        <dbReference type="ARBA" id="ARBA00023235"/>
    </source>
</evidence>
<keyword evidence="6" id="KW-0143">Chaperone</keyword>
<evidence type="ECO:0000256" key="9">
    <source>
        <dbReference type="RuleBase" id="RU003915"/>
    </source>
</evidence>
<keyword evidence="12" id="KW-1185">Reference proteome</keyword>
<dbReference type="Pfam" id="PF00254">
    <property type="entry name" value="FKBP_C"/>
    <property type="match status" value="1"/>
</dbReference>
<dbReference type="PANTHER" id="PTHR47861:SF3">
    <property type="entry name" value="FKBP-TYPE PEPTIDYL-PROLYL CIS-TRANS ISOMERASE SLYD"/>
    <property type="match status" value="1"/>
</dbReference>
<dbReference type="SUPFAM" id="SSF54534">
    <property type="entry name" value="FKBP-like"/>
    <property type="match status" value="1"/>
</dbReference>
<dbReference type="Proteomes" id="UP001042704">
    <property type="component" value="Chromosome"/>
</dbReference>
<evidence type="ECO:0000259" key="10">
    <source>
        <dbReference type="PROSITE" id="PS50059"/>
    </source>
</evidence>
<dbReference type="InterPro" id="IPR001179">
    <property type="entry name" value="PPIase_FKBP_dom"/>
</dbReference>
<dbReference type="PANTHER" id="PTHR47861">
    <property type="entry name" value="FKBP-TYPE PEPTIDYL-PROLYL CIS-TRANS ISOMERASE SLYD"/>
    <property type="match status" value="1"/>
</dbReference>